<evidence type="ECO:0000313" key="1">
    <source>
        <dbReference type="EMBL" id="GCB33233.1"/>
    </source>
</evidence>
<name>A0A401LP07_9BACE</name>
<keyword evidence="2" id="KW-1185">Reference proteome</keyword>
<reference evidence="1 2" key="1">
    <citation type="submission" date="2018-10" db="EMBL/GenBank/DDBJ databases">
        <title>Draft Genome Sequence of Bacteroides sp. KCTC 15687.</title>
        <authorList>
            <person name="Yu S.Y."/>
            <person name="Kim J.S."/>
            <person name="Oh B.S."/>
            <person name="Park S.H."/>
            <person name="Kang S.W."/>
            <person name="Park J.E."/>
            <person name="Choi S.H."/>
            <person name="Han K.I."/>
            <person name="Lee K.C."/>
            <person name="Eom M.K."/>
            <person name="Suh M.K."/>
            <person name="Lee D.H."/>
            <person name="Yoon H."/>
            <person name="Kim B."/>
            <person name="Yang S.J."/>
            <person name="Lee J.S."/>
            <person name="Lee J.H."/>
        </authorList>
    </citation>
    <scope>NUCLEOTIDE SEQUENCE [LARGE SCALE GENOMIC DNA]</scope>
    <source>
        <strain evidence="1 2">KCTC 15687</strain>
    </source>
</reference>
<dbReference type="EMBL" id="BHWB01000001">
    <property type="protein sequence ID" value="GCB33233.1"/>
    <property type="molecule type" value="Genomic_DNA"/>
</dbReference>
<protein>
    <recommendedName>
        <fullName evidence="3">Cell wall-associated protein</fullName>
    </recommendedName>
</protein>
<evidence type="ECO:0008006" key="3">
    <source>
        <dbReference type="Google" id="ProtNLM"/>
    </source>
</evidence>
<proteinExistence type="predicted"/>
<dbReference type="RefSeq" id="WP_235016661.1">
    <property type="nucleotide sequence ID" value="NZ_BHWB01000001.1"/>
</dbReference>
<dbReference type="PANTHER" id="PTHR32305:SF15">
    <property type="entry name" value="PROTEIN RHSA-RELATED"/>
    <property type="match status" value="1"/>
</dbReference>
<dbReference type="PANTHER" id="PTHR32305">
    <property type="match status" value="1"/>
</dbReference>
<sequence length="453" mass="50976">MDNAAAVTLVDNTYDEVGRLKSDGRNGNARLKTEYAYNIRSWTKSITGTLFSQTLNYQEAITGNTPCYNGNISSMLWKAGTETIQRGYRFTYDELSRLKDALYGEGATLASNTNRFNEQITAYDKMGNILGLKRYGQTAASSYGLIDNLTLTYNGNQLQAVKDVATSSVYGNGTEFKDNSNQTVEYAYDKNGNLTKDLNKNISGIGYNFLNLPDQVIFADGNSVQYEYAADGTKLRTVHKTGATTLTTDYCGNAIYENGVLKMLLNDAGYVSFPDRKVHFYLKDHQGNVRVVADKDGNVEETNAYYPFGGTFTSTNSVQPFKYNGKELDTRNGLSWYDYGARHYDAVIGRWHVMDPSTEKYNNVNSYAYCNNNPIKNIDIDGRDWYMNESTGNLYFHRDSVGQQMTYNEQTYTHIGDNNMFGSMKDILLKLYNFEESASLAQKHGYSINPIQV</sequence>
<dbReference type="InterPro" id="IPR022385">
    <property type="entry name" value="Rhs_assc_core"/>
</dbReference>
<dbReference type="AlphaFoldDB" id="A0A401LP07"/>
<dbReference type="NCBIfam" id="TIGR03696">
    <property type="entry name" value="Rhs_assc_core"/>
    <property type="match status" value="1"/>
</dbReference>
<dbReference type="InterPro" id="IPR050708">
    <property type="entry name" value="T6SS_VgrG/RHS"/>
</dbReference>
<gene>
    <name evidence="1" type="ORF">KGMB02408_01780</name>
</gene>
<evidence type="ECO:0000313" key="2">
    <source>
        <dbReference type="Proteomes" id="UP000288079"/>
    </source>
</evidence>
<accession>A0A401LP07</accession>
<dbReference type="Gene3D" id="2.180.10.10">
    <property type="entry name" value="RHS repeat-associated core"/>
    <property type="match status" value="1"/>
</dbReference>
<organism evidence="1 2">
    <name type="scientific">Bacteroides faecalis</name>
    <dbReference type="NCBI Taxonomy" id="2447885"/>
    <lineage>
        <taxon>Bacteria</taxon>
        <taxon>Pseudomonadati</taxon>
        <taxon>Bacteroidota</taxon>
        <taxon>Bacteroidia</taxon>
        <taxon>Bacteroidales</taxon>
        <taxon>Bacteroidaceae</taxon>
        <taxon>Bacteroides</taxon>
    </lineage>
</organism>
<comment type="caution">
    <text evidence="1">The sequence shown here is derived from an EMBL/GenBank/DDBJ whole genome shotgun (WGS) entry which is preliminary data.</text>
</comment>
<dbReference type="Proteomes" id="UP000288079">
    <property type="component" value="Unassembled WGS sequence"/>
</dbReference>